<organism evidence="2 3">
    <name type="scientific">Acinetobacter johnsonii</name>
    <dbReference type="NCBI Taxonomy" id="40214"/>
    <lineage>
        <taxon>Bacteria</taxon>
        <taxon>Pseudomonadati</taxon>
        <taxon>Pseudomonadota</taxon>
        <taxon>Gammaproteobacteria</taxon>
        <taxon>Moraxellales</taxon>
        <taxon>Moraxellaceae</taxon>
        <taxon>Acinetobacter</taxon>
    </lineage>
</organism>
<dbReference type="Proteomes" id="UP000595107">
    <property type="component" value="Chromosome"/>
</dbReference>
<gene>
    <name evidence="1" type="ORF">I6G67_08550</name>
    <name evidence="2" type="ORF">NCTC10308_01030</name>
</gene>
<sequence length="109" mass="13043">MEIALIIVLLLLIALFFIRKQKAPKVINNSKNFKELVKNTFPKYRIIEKNQMIMICEYNHRNEPEELIFIRIDASQKKKMHYSGRMLIADYPYIPSAREMKSDFARHLK</sequence>
<evidence type="ECO:0000313" key="3">
    <source>
        <dbReference type="Proteomes" id="UP000254227"/>
    </source>
</evidence>
<evidence type="ECO:0000313" key="1">
    <source>
        <dbReference type="EMBL" id="QPS05464.1"/>
    </source>
</evidence>
<accession>A0A380TXD8</accession>
<proteinExistence type="predicted"/>
<protein>
    <submittedName>
        <fullName evidence="2">Uncharacterized protein</fullName>
    </submittedName>
</protein>
<evidence type="ECO:0000313" key="2">
    <source>
        <dbReference type="EMBL" id="SUT93274.1"/>
    </source>
</evidence>
<dbReference type="EMBL" id="CP065666">
    <property type="protein sequence ID" value="QPS05464.1"/>
    <property type="molecule type" value="Genomic_DNA"/>
</dbReference>
<dbReference type="RefSeq" id="WP_004693101.1">
    <property type="nucleotide sequence ID" value="NZ_BBTB01000088.1"/>
</dbReference>
<evidence type="ECO:0000313" key="4">
    <source>
        <dbReference type="Proteomes" id="UP000595107"/>
    </source>
</evidence>
<dbReference type="EMBL" id="UFRV01000006">
    <property type="protein sequence ID" value="SUT93274.1"/>
    <property type="molecule type" value="Genomic_DNA"/>
</dbReference>
<name>A0A380TXD8_ACIJO</name>
<reference evidence="2 3" key="1">
    <citation type="submission" date="2018-06" db="EMBL/GenBank/DDBJ databases">
        <authorList>
            <consortium name="Pathogen Informatics"/>
            <person name="Doyle S."/>
        </authorList>
    </citation>
    <scope>NUCLEOTIDE SEQUENCE [LARGE SCALE GENOMIC DNA]</scope>
    <source>
        <strain evidence="2 3">NCTC10308</strain>
    </source>
</reference>
<reference evidence="1 4" key="2">
    <citation type="submission" date="2020-12" db="EMBL/GenBank/DDBJ databases">
        <title>FDA dAtabase for Regulatory Grade micrObial Sequences (FDA-ARGOS): Supporting development and validation of Infectious Disease Dx tests.</title>
        <authorList>
            <person name="Sproer C."/>
            <person name="Gronow S."/>
            <person name="Severitt S."/>
            <person name="Schroder I."/>
            <person name="Tallon L."/>
            <person name="Sadzewicz L."/>
            <person name="Zhao X."/>
            <person name="Boylan J."/>
            <person name="Ott S."/>
            <person name="Bowen H."/>
            <person name="Vavikolanu K."/>
            <person name="Mehta A."/>
            <person name="Aluvathingal J."/>
            <person name="Nadendla S."/>
            <person name="Lowell S."/>
            <person name="Myers T."/>
            <person name="Yan Y."/>
            <person name="Sichtig H."/>
        </authorList>
    </citation>
    <scope>NUCLEOTIDE SEQUENCE [LARGE SCALE GENOMIC DNA]</scope>
    <source>
        <strain evidence="1 4">FDAARGOS_910</strain>
    </source>
</reference>
<dbReference type="Proteomes" id="UP000254227">
    <property type="component" value="Unassembled WGS sequence"/>
</dbReference>
<dbReference type="AlphaFoldDB" id="A0A380TXD8"/>